<gene>
    <name evidence="1" type="ORF">CTheo_7854</name>
</gene>
<dbReference type="Gene3D" id="3.40.50.200">
    <property type="entry name" value="Peptidase S8/S53 domain"/>
    <property type="match status" value="1"/>
</dbReference>
<dbReference type="GO" id="GO:0004252">
    <property type="term" value="F:serine-type endopeptidase activity"/>
    <property type="evidence" value="ECO:0007669"/>
    <property type="project" value="InterPro"/>
</dbReference>
<name>A0A5N5QAN8_9AGAM</name>
<proteinExistence type="predicted"/>
<dbReference type="EMBL" id="SSOP01000387">
    <property type="protein sequence ID" value="KAB5588699.1"/>
    <property type="molecule type" value="Genomic_DNA"/>
</dbReference>
<keyword evidence="2" id="KW-1185">Reference proteome</keyword>
<dbReference type="InterPro" id="IPR036852">
    <property type="entry name" value="Peptidase_S8/S53_dom_sf"/>
</dbReference>
<evidence type="ECO:0000313" key="2">
    <source>
        <dbReference type="Proteomes" id="UP000383932"/>
    </source>
</evidence>
<dbReference type="OrthoDB" id="206201at2759"/>
<protein>
    <submittedName>
        <fullName evidence="1">Minor extracellular protease vpr</fullName>
    </submittedName>
</protein>
<accession>A0A5N5QAN8</accession>
<reference evidence="1 2" key="1">
    <citation type="journal article" date="2019" name="Fungal Biol. Biotechnol.">
        <title>Draft genome sequence of fastidious pathogen Ceratobasidium theobromae, which causes vascular-streak dieback in Theobroma cacao.</title>
        <authorList>
            <person name="Ali S.S."/>
            <person name="Asman A."/>
            <person name="Shao J."/>
            <person name="Firmansyah A.P."/>
            <person name="Susilo A.W."/>
            <person name="Rosmana A."/>
            <person name="McMahon P."/>
            <person name="Junaid M."/>
            <person name="Guest D."/>
            <person name="Kheng T.Y."/>
            <person name="Meinhardt L.W."/>
            <person name="Bailey B.A."/>
        </authorList>
    </citation>
    <scope>NUCLEOTIDE SEQUENCE [LARGE SCALE GENOMIC DNA]</scope>
    <source>
        <strain evidence="1 2">CT2</strain>
    </source>
</reference>
<sequence>MGGKFGPSNKVIDGYDSVGDAYTGDFNAPHAVHLAGILAAAYKAKLNAYRVSGCFSEGSTTDDVIISALVRAYEDGNDVITLDIASIQNAILSNDRLIPCPRVAPLPHPEQLPLYAISSDVNVLGDAYKPIPSSTPDLSDNGDHSLLAGNYSGNYTRMFISQQDGASLVQRTIFQSMILSFPNLKTKIPTSRGGLISDFSSYGPSNDMYLGTSIAARRLDSFNLPSHGKKASTALVARAIFQNTTIPVKETKSVDSLLDTAVRQDSGLI</sequence>
<dbReference type="GO" id="GO:0006508">
    <property type="term" value="P:proteolysis"/>
    <property type="evidence" value="ECO:0007669"/>
    <property type="project" value="UniProtKB-KW"/>
</dbReference>
<dbReference type="Proteomes" id="UP000383932">
    <property type="component" value="Unassembled WGS sequence"/>
</dbReference>
<organism evidence="1 2">
    <name type="scientific">Ceratobasidium theobromae</name>
    <dbReference type="NCBI Taxonomy" id="1582974"/>
    <lineage>
        <taxon>Eukaryota</taxon>
        <taxon>Fungi</taxon>
        <taxon>Dikarya</taxon>
        <taxon>Basidiomycota</taxon>
        <taxon>Agaricomycotina</taxon>
        <taxon>Agaricomycetes</taxon>
        <taxon>Cantharellales</taxon>
        <taxon>Ceratobasidiaceae</taxon>
        <taxon>Ceratobasidium</taxon>
    </lineage>
</organism>
<keyword evidence="1" id="KW-0378">Hydrolase</keyword>
<keyword evidence="1" id="KW-0645">Protease</keyword>
<dbReference type="AlphaFoldDB" id="A0A5N5QAN8"/>
<evidence type="ECO:0000313" key="1">
    <source>
        <dbReference type="EMBL" id="KAB5588699.1"/>
    </source>
</evidence>
<dbReference type="SUPFAM" id="SSF52743">
    <property type="entry name" value="Subtilisin-like"/>
    <property type="match status" value="1"/>
</dbReference>
<comment type="caution">
    <text evidence="1">The sequence shown here is derived from an EMBL/GenBank/DDBJ whole genome shotgun (WGS) entry which is preliminary data.</text>
</comment>